<dbReference type="Proteomes" id="UP000006633">
    <property type="component" value="Chromosome"/>
</dbReference>
<evidence type="ECO:0000313" key="2">
    <source>
        <dbReference type="EMBL" id="ADH88439.1"/>
    </source>
</evidence>
<dbReference type="KEGG" id="sno:Snov_1119"/>
<evidence type="ECO:0000256" key="1">
    <source>
        <dbReference type="SAM" id="SignalP"/>
    </source>
</evidence>
<evidence type="ECO:0008006" key="4">
    <source>
        <dbReference type="Google" id="ProtNLM"/>
    </source>
</evidence>
<dbReference type="EMBL" id="CP002026">
    <property type="protein sequence ID" value="ADH88439.1"/>
    <property type="molecule type" value="Genomic_DNA"/>
</dbReference>
<sequence>MNKTILALAAVAFAAGAAVPAHAADRVTVGVLVCSVGSSIGMVVESKQPLNCTFKPTDGPISTYTGVIQRVGLDLGATGAGMMTWGVASVSKNVAPGALAGKYAGVSGDVALGVGVGANALVGTDRSFALNPLSVEGSVGASLALGVAELTLNYAP</sequence>
<reference evidence="2 3" key="1">
    <citation type="journal article" date="2012" name="Stand. Genomic Sci.">
        <title>Complete genome sequence of the facultatively chemolithoautotrophic and methylotrophic alpha Proteobacterium Starkeya novella type strain (ATCC 8093(T)).</title>
        <authorList>
            <person name="Kappler U."/>
            <person name="Davenport K."/>
            <person name="Beatson S."/>
            <person name="Lucas S."/>
            <person name="Lapidus A."/>
            <person name="Copeland A."/>
            <person name="Berry K.W."/>
            <person name="Glavina Del Rio T."/>
            <person name="Hammon N."/>
            <person name="Dalin E."/>
            <person name="Tice H."/>
            <person name="Pitluck S."/>
            <person name="Richardson P."/>
            <person name="Bruce D."/>
            <person name="Goodwin L.A."/>
            <person name="Han C."/>
            <person name="Tapia R."/>
            <person name="Detter J.C."/>
            <person name="Chang Y.J."/>
            <person name="Jeffries C.D."/>
            <person name="Land M."/>
            <person name="Hauser L."/>
            <person name="Kyrpides N.C."/>
            <person name="Goker M."/>
            <person name="Ivanova N."/>
            <person name="Klenk H.P."/>
            <person name="Woyke T."/>
        </authorList>
    </citation>
    <scope>NUCLEOTIDE SEQUENCE [LARGE SCALE GENOMIC DNA]</scope>
    <source>
        <strain evidence="3">ATCC 8093 / DSM 506 / JCM 20403 / CCM 1077 / IAM 12100 / NBRC 12443 / NCIMB 10456</strain>
    </source>
</reference>
<keyword evidence="1" id="KW-0732">Signal</keyword>
<organism evidence="2 3">
    <name type="scientific">Ancylobacter novellus (strain ATCC 8093 / DSM 506 / JCM 20403 / CCM 1077 / IAM 12100 / NBRC 12443 / NCIMB 10456)</name>
    <name type="common">Starkeya novella</name>
    <dbReference type="NCBI Taxonomy" id="639283"/>
    <lineage>
        <taxon>Bacteria</taxon>
        <taxon>Pseudomonadati</taxon>
        <taxon>Pseudomonadota</taxon>
        <taxon>Alphaproteobacteria</taxon>
        <taxon>Hyphomicrobiales</taxon>
        <taxon>Xanthobacteraceae</taxon>
        <taxon>Ancylobacter</taxon>
    </lineage>
</organism>
<dbReference type="eggNOG" id="ENOG5032SJ7">
    <property type="taxonomic scope" value="Bacteria"/>
</dbReference>
<dbReference type="OrthoDB" id="7362478at2"/>
<evidence type="ECO:0000313" key="3">
    <source>
        <dbReference type="Proteomes" id="UP000006633"/>
    </source>
</evidence>
<proteinExistence type="predicted"/>
<feature type="chain" id="PRO_5003092564" description="DUF992 domain-containing protein" evidence="1">
    <location>
        <begin position="24"/>
        <end position="156"/>
    </location>
</feature>
<dbReference type="STRING" id="639283.Snov_1119"/>
<dbReference type="Pfam" id="PF06186">
    <property type="entry name" value="DUF992"/>
    <property type="match status" value="1"/>
</dbReference>
<name>D7A7J1_ANCN5</name>
<dbReference type="InterPro" id="IPR009333">
    <property type="entry name" value="DUF992"/>
</dbReference>
<protein>
    <recommendedName>
        <fullName evidence="4">DUF992 domain-containing protein</fullName>
    </recommendedName>
</protein>
<accession>D7A7J1</accession>
<gene>
    <name evidence="2" type="ordered locus">Snov_1119</name>
</gene>
<feature type="signal peptide" evidence="1">
    <location>
        <begin position="1"/>
        <end position="23"/>
    </location>
</feature>
<dbReference type="RefSeq" id="WP_013165944.1">
    <property type="nucleotide sequence ID" value="NC_014217.1"/>
</dbReference>
<dbReference type="HOGENOM" id="CLU_109378_1_1_5"/>
<keyword evidence="3" id="KW-1185">Reference proteome</keyword>
<dbReference type="AlphaFoldDB" id="D7A7J1"/>